<gene>
    <name evidence="1" type="primary">kynB</name>
    <name evidence="1" type="ORF">EVAR_3019_1</name>
</gene>
<proteinExistence type="predicted"/>
<keyword evidence="2" id="KW-1185">Reference proteome</keyword>
<dbReference type="OrthoDB" id="7108654at2759"/>
<dbReference type="EMBL" id="BGZK01000018">
    <property type="protein sequence ID" value="GBP05514.1"/>
    <property type="molecule type" value="Genomic_DNA"/>
</dbReference>
<organism evidence="1 2">
    <name type="scientific">Eumeta variegata</name>
    <name type="common">Bagworm moth</name>
    <name type="synonym">Eumeta japonica</name>
    <dbReference type="NCBI Taxonomy" id="151549"/>
    <lineage>
        <taxon>Eukaryota</taxon>
        <taxon>Metazoa</taxon>
        <taxon>Ecdysozoa</taxon>
        <taxon>Arthropoda</taxon>
        <taxon>Hexapoda</taxon>
        <taxon>Insecta</taxon>
        <taxon>Pterygota</taxon>
        <taxon>Neoptera</taxon>
        <taxon>Endopterygota</taxon>
        <taxon>Lepidoptera</taxon>
        <taxon>Glossata</taxon>
        <taxon>Ditrysia</taxon>
        <taxon>Tineoidea</taxon>
        <taxon>Psychidae</taxon>
        <taxon>Oiketicinae</taxon>
        <taxon>Eumeta</taxon>
    </lineage>
</organism>
<comment type="caution">
    <text evidence="1">The sequence shown here is derived from an EMBL/GenBank/DDBJ whole genome shotgun (WGS) entry which is preliminary data.</text>
</comment>
<sequence length="164" mass="18452">MVAPNVRPRRASHCRRAYSSRSTRFFFWNYFGKYEHVGTHIDASAHNRIFIGDIPLQKLILPGLSVEVAEWIATTYKNVVGVGVDVPSVDPASSVDYGARKILLDAGLYILENVKMDDYIPEASCTALVMPAKHRRRETGGVRLTAICPRQRLLTTPRPSYIHL</sequence>
<name>A0A4C1SUE2_EUMVA</name>
<dbReference type="Gene3D" id="3.50.30.50">
    <property type="entry name" value="Putative cyclase"/>
    <property type="match status" value="1"/>
</dbReference>
<evidence type="ECO:0000313" key="1">
    <source>
        <dbReference type="EMBL" id="GBP05514.1"/>
    </source>
</evidence>
<protein>
    <submittedName>
        <fullName evidence="1">Kynurenine formamidase</fullName>
    </submittedName>
</protein>
<dbReference type="Proteomes" id="UP000299102">
    <property type="component" value="Unassembled WGS sequence"/>
</dbReference>
<dbReference type="GO" id="GO:0019441">
    <property type="term" value="P:L-tryptophan catabolic process to kynurenine"/>
    <property type="evidence" value="ECO:0007669"/>
    <property type="project" value="InterPro"/>
</dbReference>
<dbReference type="AlphaFoldDB" id="A0A4C1SUE2"/>
<reference evidence="1 2" key="1">
    <citation type="journal article" date="2019" name="Commun. Biol.">
        <title>The bagworm genome reveals a unique fibroin gene that provides high tensile strength.</title>
        <authorList>
            <person name="Kono N."/>
            <person name="Nakamura H."/>
            <person name="Ohtoshi R."/>
            <person name="Tomita M."/>
            <person name="Numata K."/>
            <person name="Arakawa K."/>
        </authorList>
    </citation>
    <scope>NUCLEOTIDE SEQUENCE [LARGE SCALE GENOMIC DNA]</scope>
</reference>
<dbReference type="InterPro" id="IPR037175">
    <property type="entry name" value="KFase_sf"/>
</dbReference>
<dbReference type="SUPFAM" id="SSF102198">
    <property type="entry name" value="Putative cyclase"/>
    <property type="match status" value="1"/>
</dbReference>
<evidence type="ECO:0000313" key="2">
    <source>
        <dbReference type="Proteomes" id="UP000299102"/>
    </source>
</evidence>
<dbReference type="GO" id="GO:0004061">
    <property type="term" value="F:arylformamidase activity"/>
    <property type="evidence" value="ECO:0007669"/>
    <property type="project" value="InterPro"/>
</dbReference>
<accession>A0A4C1SUE2</accession>